<organism evidence="1 2">
    <name type="scientific">Amborella trichopoda</name>
    <dbReference type="NCBI Taxonomy" id="13333"/>
    <lineage>
        <taxon>Eukaryota</taxon>
        <taxon>Viridiplantae</taxon>
        <taxon>Streptophyta</taxon>
        <taxon>Embryophyta</taxon>
        <taxon>Tracheophyta</taxon>
        <taxon>Spermatophyta</taxon>
        <taxon>Magnoliopsida</taxon>
        <taxon>Amborellales</taxon>
        <taxon>Amborellaceae</taxon>
        <taxon>Amborella</taxon>
    </lineage>
</organism>
<dbReference type="EMBL" id="KI397513">
    <property type="protein sequence ID" value="ERM94042.1"/>
    <property type="molecule type" value="Genomic_DNA"/>
</dbReference>
<evidence type="ECO:0000313" key="1">
    <source>
        <dbReference type="EMBL" id="ERM94042.1"/>
    </source>
</evidence>
<dbReference type="Gramene" id="ERM94042">
    <property type="protein sequence ID" value="ERM94042"/>
    <property type="gene ID" value="AMTR_s00010p00037760"/>
</dbReference>
<evidence type="ECO:0000313" key="2">
    <source>
        <dbReference type="Proteomes" id="UP000017836"/>
    </source>
</evidence>
<proteinExistence type="predicted"/>
<sequence length="81" mass="8812">MNLRMVFFSALAPDDDCLSSDTLIPGGDLSQQPKADMGKATTIHKKMTACKEVIQVCDEILIKNEAHLPLNDPVSPLDLTT</sequence>
<dbReference type="AlphaFoldDB" id="W1NE35"/>
<gene>
    <name evidence="1" type="ORF">AMTR_s00010p00037760</name>
</gene>
<dbReference type="Proteomes" id="UP000017836">
    <property type="component" value="Unassembled WGS sequence"/>
</dbReference>
<keyword evidence="2" id="KW-1185">Reference proteome</keyword>
<name>W1NE35_AMBTC</name>
<protein>
    <submittedName>
        <fullName evidence="1">Uncharacterized protein</fullName>
    </submittedName>
</protein>
<dbReference type="HOGENOM" id="CLU_2577025_0_0_1"/>
<reference evidence="2" key="1">
    <citation type="journal article" date="2013" name="Science">
        <title>The Amborella genome and the evolution of flowering plants.</title>
        <authorList>
            <consortium name="Amborella Genome Project"/>
        </authorList>
    </citation>
    <scope>NUCLEOTIDE SEQUENCE [LARGE SCALE GENOMIC DNA]</scope>
</reference>
<accession>W1NE35</accession>